<evidence type="ECO:0000259" key="1">
    <source>
        <dbReference type="Pfam" id="PF00535"/>
    </source>
</evidence>
<reference evidence="2 3" key="1">
    <citation type="journal article" date="2016" name="Biochim. Biophys. Acta">
        <title>Characterization of red-shifted phycobilisomes isolated from the chlorophyll f-containing cyanobacterium Halomicronema hongdechloris.</title>
        <authorList>
            <person name="Li Y."/>
            <person name="Lin Y."/>
            <person name="Garvey C.J."/>
            <person name="Birch D."/>
            <person name="Corkery R.W."/>
            <person name="Loughlin P.C."/>
            <person name="Scheer H."/>
            <person name="Willows R.D."/>
            <person name="Chen M."/>
        </authorList>
    </citation>
    <scope>NUCLEOTIDE SEQUENCE [LARGE SCALE GENOMIC DNA]</scope>
    <source>
        <strain evidence="2 3">C2206</strain>
    </source>
</reference>
<dbReference type="OrthoDB" id="153025at2"/>
<dbReference type="AlphaFoldDB" id="A0A1Z3HMQ1"/>
<dbReference type="RefSeq" id="WP_080813294.1">
    <property type="nucleotide sequence ID" value="NZ_CP021983.2"/>
</dbReference>
<dbReference type="GO" id="GO:0016740">
    <property type="term" value="F:transferase activity"/>
    <property type="evidence" value="ECO:0007669"/>
    <property type="project" value="UniProtKB-KW"/>
</dbReference>
<proteinExistence type="predicted"/>
<dbReference type="InterPro" id="IPR001173">
    <property type="entry name" value="Glyco_trans_2-like"/>
</dbReference>
<dbReference type="Gene3D" id="3.90.550.10">
    <property type="entry name" value="Spore Coat Polysaccharide Biosynthesis Protein SpsA, Chain A"/>
    <property type="match status" value="1"/>
</dbReference>
<dbReference type="SUPFAM" id="SSF53448">
    <property type="entry name" value="Nucleotide-diphospho-sugar transferases"/>
    <property type="match status" value="1"/>
</dbReference>
<keyword evidence="3" id="KW-1185">Reference proteome</keyword>
<dbReference type="Proteomes" id="UP000191901">
    <property type="component" value="Chromosome"/>
</dbReference>
<evidence type="ECO:0000313" key="2">
    <source>
        <dbReference type="EMBL" id="ASC71570.1"/>
    </source>
</evidence>
<dbReference type="InterPro" id="IPR050834">
    <property type="entry name" value="Glycosyltransf_2"/>
</dbReference>
<feature type="domain" description="Glycosyltransferase 2-like" evidence="1">
    <location>
        <begin position="4"/>
        <end position="109"/>
    </location>
</feature>
<dbReference type="STRING" id="1641165.XM38_23600"/>
<dbReference type="PANTHER" id="PTHR43685:SF2">
    <property type="entry name" value="GLYCOSYLTRANSFERASE 2-LIKE DOMAIN-CONTAINING PROTEIN"/>
    <property type="match status" value="1"/>
</dbReference>
<evidence type="ECO:0000313" key="3">
    <source>
        <dbReference type="Proteomes" id="UP000191901"/>
    </source>
</evidence>
<name>A0A1Z3HMQ1_9CYAN</name>
<organism evidence="2 3">
    <name type="scientific">Halomicronema hongdechloris C2206</name>
    <dbReference type="NCBI Taxonomy" id="1641165"/>
    <lineage>
        <taxon>Bacteria</taxon>
        <taxon>Bacillati</taxon>
        <taxon>Cyanobacteriota</taxon>
        <taxon>Cyanophyceae</taxon>
        <taxon>Nodosilineales</taxon>
        <taxon>Nodosilineaceae</taxon>
        <taxon>Halomicronema</taxon>
    </lineage>
</organism>
<dbReference type="InterPro" id="IPR029044">
    <property type="entry name" value="Nucleotide-diphossugar_trans"/>
</dbReference>
<keyword evidence="2" id="KW-0808">Transferase</keyword>
<sequence>MFISVVICTLNRADYLRKAIKSLTSQTFNAAQFEIIVVDNNSTDNTRSVAKDEFGGINNIRYLFEPVMGLSQARNTGWQNSRGDFIAFLDDDAIAAPQWLEIIAQVFASVTPMPGCVGGKVKPLWESPRPSWLSDSLLSCLSLIDYADYPTFLEDGFVVGANMAFPKKVLQELDGFSTMLGRKGKSLLSNEEILLRNQLKSAGYKIFYHPEASVIHQIPASRLEQSWFLKRYYFQGVSDAYMMLYKNNLSSLRRLNLVRRKTKSLLNLSDKLVPLFLRSEDANTFYKKCQARRDIGYIAALAGLSKT</sequence>
<dbReference type="EMBL" id="CP021983">
    <property type="protein sequence ID" value="ASC71570.1"/>
    <property type="molecule type" value="Genomic_DNA"/>
</dbReference>
<dbReference type="Pfam" id="PF00535">
    <property type="entry name" value="Glycos_transf_2"/>
    <property type="match status" value="1"/>
</dbReference>
<dbReference type="CDD" id="cd00761">
    <property type="entry name" value="Glyco_tranf_GTA_type"/>
    <property type="match status" value="1"/>
</dbReference>
<protein>
    <submittedName>
        <fullName evidence="2">EAL domain-containing protein/glycosyl transferase</fullName>
    </submittedName>
</protein>
<dbReference type="PANTHER" id="PTHR43685">
    <property type="entry name" value="GLYCOSYLTRANSFERASE"/>
    <property type="match status" value="1"/>
</dbReference>
<accession>A0A1Z3HMQ1</accession>
<dbReference type="KEGG" id="hhg:XM38_025220"/>
<gene>
    <name evidence="2" type="ORF">XM38_025220</name>
</gene>